<evidence type="ECO:0000256" key="2">
    <source>
        <dbReference type="ARBA" id="ARBA00007424"/>
    </source>
</evidence>
<evidence type="ECO:0000256" key="7">
    <source>
        <dbReference type="HAMAP-Rule" id="MF_00178"/>
    </source>
</evidence>
<comment type="similarity">
    <text evidence="2 7">Belongs to the DMRL synthase family.</text>
</comment>
<feature type="active site" description="Proton donor" evidence="7">
    <location>
        <position position="98"/>
    </location>
</feature>
<comment type="catalytic activity">
    <reaction evidence="6 7">
        <text>(2S)-2-hydroxy-3-oxobutyl phosphate + 5-amino-6-(D-ribitylamino)uracil = 6,7-dimethyl-8-(1-D-ribityl)lumazine + phosphate + 2 H2O + H(+)</text>
        <dbReference type="Rhea" id="RHEA:26152"/>
        <dbReference type="ChEBI" id="CHEBI:15377"/>
        <dbReference type="ChEBI" id="CHEBI:15378"/>
        <dbReference type="ChEBI" id="CHEBI:15934"/>
        <dbReference type="ChEBI" id="CHEBI:43474"/>
        <dbReference type="ChEBI" id="CHEBI:58201"/>
        <dbReference type="ChEBI" id="CHEBI:58830"/>
        <dbReference type="EC" id="2.5.1.78"/>
    </reaction>
</comment>
<comment type="pathway">
    <text evidence="1 7">Cofactor biosynthesis; riboflavin biosynthesis; riboflavin from 2-hydroxy-3-oxobutyl phosphate and 5-amino-6-(D-ribitylamino)uracil: step 1/2.</text>
</comment>
<dbReference type="Proteomes" id="UP000766336">
    <property type="component" value="Unassembled WGS sequence"/>
</dbReference>
<dbReference type="Pfam" id="PF00885">
    <property type="entry name" value="DMRL_synthase"/>
    <property type="match status" value="1"/>
</dbReference>
<evidence type="ECO:0000256" key="6">
    <source>
        <dbReference type="ARBA" id="ARBA00048785"/>
    </source>
</evidence>
<evidence type="ECO:0000256" key="4">
    <source>
        <dbReference type="ARBA" id="ARBA00022619"/>
    </source>
</evidence>
<dbReference type="CDD" id="cd09209">
    <property type="entry name" value="Lumazine_synthase-I"/>
    <property type="match status" value="1"/>
</dbReference>
<protein>
    <recommendedName>
        <fullName evidence="3 7">6,7-dimethyl-8-ribityllumazine synthase</fullName>
        <shortName evidence="7">DMRL synthase</shortName>
        <shortName evidence="7">LS</shortName>
        <shortName evidence="7">Lumazine synthase</shortName>
        <ecNumber evidence="3 7">2.5.1.78</ecNumber>
    </recommendedName>
</protein>
<evidence type="ECO:0000313" key="8">
    <source>
        <dbReference type="EMBL" id="MBS7810840.1"/>
    </source>
</evidence>
<evidence type="ECO:0000256" key="1">
    <source>
        <dbReference type="ARBA" id="ARBA00004917"/>
    </source>
</evidence>
<name>A0ABS5QAX0_9PROT</name>
<feature type="binding site" evidence="7">
    <location>
        <begin position="90"/>
        <end position="92"/>
    </location>
    <ligand>
        <name>5-amino-6-(D-ribitylamino)uracil</name>
        <dbReference type="ChEBI" id="CHEBI:15934"/>
    </ligand>
</feature>
<feature type="binding site" evidence="7">
    <location>
        <position position="137"/>
    </location>
    <ligand>
        <name>(2S)-2-hydroxy-3-oxobutyl phosphate</name>
        <dbReference type="ChEBI" id="CHEBI:58830"/>
    </ligand>
</feature>
<feature type="binding site" evidence="7">
    <location>
        <begin position="59"/>
        <end position="61"/>
    </location>
    <ligand>
        <name>5-amino-6-(D-ribitylamino)uracil</name>
        <dbReference type="ChEBI" id="CHEBI:15934"/>
    </ligand>
</feature>
<dbReference type="PANTHER" id="PTHR21058:SF0">
    <property type="entry name" value="6,7-DIMETHYL-8-RIBITYLLUMAZINE SYNTHASE"/>
    <property type="match status" value="1"/>
</dbReference>
<dbReference type="InterPro" id="IPR034964">
    <property type="entry name" value="LS"/>
</dbReference>
<dbReference type="Gene3D" id="3.40.50.960">
    <property type="entry name" value="Lumazine/riboflavin synthase"/>
    <property type="match status" value="1"/>
</dbReference>
<dbReference type="RefSeq" id="WP_213669435.1">
    <property type="nucleotide sequence ID" value="NZ_JAHCDA010000001.1"/>
</dbReference>
<dbReference type="EMBL" id="JAHCDA010000001">
    <property type="protein sequence ID" value="MBS7810840.1"/>
    <property type="molecule type" value="Genomic_DNA"/>
</dbReference>
<evidence type="ECO:0000256" key="3">
    <source>
        <dbReference type="ARBA" id="ARBA00012664"/>
    </source>
</evidence>
<dbReference type="HAMAP" id="MF_00178">
    <property type="entry name" value="Lumazine_synth"/>
    <property type="match status" value="1"/>
</dbReference>
<feature type="binding site" evidence="7">
    <location>
        <begin position="95"/>
        <end position="96"/>
    </location>
    <ligand>
        <name>(2S)-2-hydroxy-3-oxobutyl phosphate</name>
        <dbReference type="ChEBI" id="CHEBI:58830"/>
    </ligand>
</feature>
<dbReference type="InterPro" id="IPR036467">
    <property type="entry name" value="LS/RS_sf"/>
</dbReference>
<dbReference type="InterPro" id="IPR002180">
    <property type="entry name" value="LS/RS"/>
</dbReference>
<comment type="function">
    <text evidence="7">Catalyzes the formation of 6,7-dimethyl-8-ribityllumazine by condensation of 5-amino-6-(D-ribitylamino)uracil with 3,4-dihydroxy-2-butanone 4-phosphate. This is the penultimate step in the biosynthesis of riboflavin.</text>
</comment>
<accession>A0ABS5QAX0</accession>
<dbReference type="GO" id="GO:0000906">
    <property type="term" value="F:6,7-dimethyl-8-ribityllumazine synthase activity"/>
    <property type="evidence" value="ECO:0007669"/>
    <property type="project" value="UniProtKB-EC"/>
</dbReference>
<organism evidence="8 9">
    <name type="scientific">Roseococcus pinisoli</name>
    <dbReference type="NCBI Taxonomy" id="2835040"/>
    <lineage>
        <taxon>Bacteria</taxon>
        <taxon>Pseudomonadati</taxon>
        <taxon>Pseudomonadota</taxon>
        <taxon>Alphaproteobacteria</taxon>
        <taxon>Acetobacterales</taxon>
        <taxon>Roseomonadaceae</taxon>
        <taxon>Roseococcus</taxon>
    </lineage>
</organism>
<sequence length="166" mass="17809">MSTIDGPKRDTVRIDGEPPRILLIQAPYYDEIVGGMRKGVERVVAEAGGELEVVDVAGAYELPAALRIALDAMDHPEDAPYWDGFVLLGCVVKGDTDHYDHICREACSGVMSLSVATGAAIGFGLLTVHNLQQAIERSSDDRHNKGAEAAQAALLQVGLRRKWGLG</sequence>
<dbReference type="PANTHER" id="PTHR21058">
    <property type="entry name" value="6,7-DIMETHYL-8-RIBITYLLUMAZINE SYNTHASE DMRL SYNTHASE LUMAZINE SYNTHASE"/>
    <property type="match status" value="1"/>
</dbReference>
<gene>
    <name evidence="7 8" type="primary">ribH</name>
    <name evidence="8" type="ORF">KHU32_07810</name>
</gene>
<keyword evidence="4 7" id="KW-0686">Riboflavin biosynthesis</keyword>
<evidence type="ECO:0000313" key="9">
    <source>
        <dbReference type="Proteomes" id="UP000766336"/>
    </source>
</evidence>
<feature type="binding site" evidence="7">
    <location>
        <position position="123"/>
    </location>
    <ligand>
        <name>5-amino-6-(D-ribitylamino)uracil</name>
        <dbReference type="ChEBI" id="CHEBI:15934"/>
    </ligand>
</feature>
<keyword evidence="9" id="KW-1185">Reference proteome</keyword>
<dbReference type="NCBIfam" id="TIGR00114">
    <property type="entry name" value="lumazine-synth"/>
    <property type="match status" value="1"/>
</dbReference>
<evidence type="ECO:0000256" key="5">
    <source>
        <dbReference type="ARBA" id="ARBA00022679"/>
    </source>
</evidence>
<dbReference type="SUPFAM" id="SSF52121">
    <property type="entry name" value="Lumazine synthase"/>
    <property type="match status" value="1"/>
</dbReference>
<proteinExistence type="inferred from homology"/>
<dbReference type="EC" id="2.5.1.78" evidence="3 7"/>
<keyword evidence="5 7" id="KW-0808">Transferase</keyword>
<feature type="binding site" evidence="7">
    <location>
        <position position="28"/>
    </location>
    <ligand>
        <name>5-amino-6-(D-ribitylamino)uracil</name>
        <dbReference type="ChEBI" id="CHEBI:15934"/>
    </ligand>
</feature>
<comment type="caution">
    <text evidence="8">The sequence shown here is derived from an EMBL/GenBank/DDBJ whole genome shotgun (WGS) entry which is preliminary data.</text>
</comment>
<reference evidence="8 9" key="1">
    <citation type="submission" date="2021-05" db="EMBL/GenBank/DDBJ databases">
        <title>Roseococcus sp. XZZS9, whole genome shotgun sequencing project.</title>
        <authorList>
            <person name="Zhao G."/>
            <person name="Shen L."/>
        </authorList>
    </citation>
    <scope>NUCLEOTIDE SEQUENCE [LARGE SCALE GENOMIC DNA]</scope>
    <source>
        <strain evidence="8 9">XZZS9</strain>
    </source>
</reference>